<dbReference type="EC" id="2.7.7.2" evidence="14"/>
<reference evidence="16" key="1">
    <citation type="submission" date="2020-10" db="EMBL/GenBank/DDBJ databases">
        <authorList>
            <person name="Kadnikov V."/>
            <person name="Beletsky A.V."/>
            <person name="Mardanov A.V."/>
            <person name="Karnachuk O.V."/>
            <person name="Ravin N.V."/>
        </authorList>
    </citation>
    <scope>NUCLEOTIDE SEQUENCE</scope>
    <source>
        <strain evidence="16">Bu02</strain>
    </source>
</reference>
<keyword evidence="6 14" id="KW-0548">Nucleotidyltransferase</keyword>
<dbReference type="FunFam" id="3.40.50.620:FF:000021">
    <property type="entry name" value="Riboflavin biosynthesis protein"/>
    <property type="match status" value="1"/>
</dbReference>
<evidence type="ECO:0000256" key="12">
    <source>
        <dbReference type="ARBA" id="ARBA00047880"/>
    </source>
</evidence>
<keyword evidence="11" id="KW-0511">Multifunctional enzyme</keyword>
<dbReference type="GO" id="GO:0009231">
    <property type="term" value="P:riboflavin biosynthetic process"/>
    <property type="evidence" value="ECO:0007669"/>
    <property type="project" value="InterPro"/>
</dbReference>
<comment type="similarity">
    <text evidence="14">Belongs to the ribF family.</text>
</comment>
<feature type="domain" description="Riboflavin kinase" evidence="15">
    <location>
        <begin position="183"/>
        <end position="314"/>
    </location>
</feature>
<dbReference type="CDD" id="cd02064">
    <property type="entry name" value="FAD_synthetase_N"/>
    <property type="match status" value="1"/>
</dbReference>
<dbReference type="PANTHER" id="PTHR22749">
    <property type="entry name" value="RIBOFLAVIN KINASE/FMN ADENYLYLTRANSFERASE"/>
    <property type="match status" value="1"/>
</dbReference>
<dbReference type="NCBIfam" id="NF004160">
    <property type="entry name" value="PRK05627.1-3"/>
    <property type="match status" value="1"/>
</dbReference>
<proteinExistence type="inferred from homology"/>
<dbReference type="Pfam" id="PF01687">
    <property type="entry name" value="Flavokinase"/>
    <property type="match status" value="1"/>
</dbReference>
<evidence type="ECO:0000256" key="4">
    <source>
        <dbReference type="ARBA" id="ARBA00022643"/>
    </source>
</evidence>
<evidence type="ECO:0000256" key="3">
    <source>
        <dbReference type="ARBA" id="ARBA00022630"/>
    </source>
</evidence>
<dbReference type="GO" id="GO:0003919">
    <property type="term" value="F:FMN adenylyltransferase activity"/>
    <property type="evidence" value="ECO:0007669"/>
    <property type="project" value="UniProtKB-UniRule"/>
</dbReference>
<evidence type="ECO:0000313" key="16">
    <source>
        <dbReference type="EMBL" id="QUL99039.1"/>
    </source>
</evidence>
<dbReference type="GO" id="GO:0006747">
    <property type="term" value="P:FAD biosynthetic process"/>
    <property type="evidence" value="ECO:0007669"/>
    <property type="project" value="UniProtKB-UniRule"/>
</dbReference>
<evidence type="ECO:0000256" key="13">
    <source>
        <dbReference type="ARBA" id="ARBA00049494"/>
    </source>
</evidence>
<dbReference type="Gene3D" id="3.40.50.620">
    <property type="entry name" value="HUPs"/>
    <property type="match status" value="1"/>
</dbReference>
<dbReference type="SUPFAM" id="SSF52374">
    <property type="entry name" value="Nucleotidylyl transferase"/>
    <property type="match status" value="1"/>
</dbReference>
<evidence type="ECO:0000256" key="5">
    <source>
        <dbReference type="ARBA" id="ARBA00022679"/>
    </source>
</evidence>
<dbReference type="SMART" id="SM00904">
    <property type="entry name" value="Flavokinase"/>
    <property type="match status" value="1"/>
</dbReference>
<keyword evidence="8 14" id="KW-0418">Kinase</keyword>
<protein>
    <recommendedName>
        <fullName evidence="14">Riboflavin biosynthesis protein</fullName>
    </recommendedName>
    <domain>
        <recommendedName>
            <fullName evidence="14">Riboflavin kinase</fullName>
            <ecNumber evidence="14">2.7.1.26</ecNumber>
        </recommendedName>
        <alternativeName>
            <fullName evidence="14">Flavokinase</fullName>
        </alternativeName>
    </domain>
    <domain>
        <recommendedName>
            <fullName evidence="14">FMN adenylyltransferase</fullName>
            <ecNumber evidence="14">2.7.7.2</ecNumber>
        </recommendedName>
        <alternativeName>
            <fullName evidence="14">FAD pyrophosphorylase</fullName>
        </alternativeName>
        <alternativeName>
            <fullName evidence="14">FAD synthase</fullName>
        </alternativeName>
    </domain>
</protein>
<dbReference type="InterPro" id="IPR015864">
    <property type="entry name" value="FAD_synthase"/>
</dbReference>
<sequence length="340" mass="37543">MKTVTDPASELKDSEVIVAAGVFDGVHLGHQELFKAALEAKRKLGIPVLALTFYPHPRTLMEPSGNYYTLLTPEPEKMALVQALGVDYYWAVPFTRDLSKLSPRRFVQDHLCRILRTKHVVCGFNFTFGYKGQGKPRDLETMGNELGFTVSVVPPYTVGGKVVSSTRIRQELCRGSVEEAGDCLGRPYCVYGTVVKGDGIGNRIGFPTSNIAVPVDKFLPANGVYAAWVRMRAPNGAGSSDSRPCVVNVGTRPTFGGKDTRVEVHIPGFAGELYGKTLQVFFAKRIREERKFPDLMALKRQIQEDVGMALAWLEAQNPLLKAFSFTLIGAYDRIFHANLP</sequence>
<comment type="pathway">
    <text evidence="2 14">Cofactor biosynthesis; FMN biosynthesis; FMN from riboflavin (ATP route): step 1/1.</text>
</comment>
<evidence type="ECO:0000256" key="8">
    <source>
        <dbReference type="ARBA" id="ARBA00022777"/>
    </source>
</evidence>
<accession>A0AAT9LD71</accession>
<dbReference type="GO" id="GO:0009398">
    <property type="term" value="P:FMN biosynthetic process"/>
    <property type="evidence" value="ECO:0007669"/>
    <property type="project" value="UniProtKB-UniRule"/>
</dbReference>
<dbReference type="InterPro" id="IPR015865">
    <property type="entry name" value="Riboflavin_kinase_bac/euk"/>
</dbReference>
<dbReference type="PANTHER" id="PTHR22749:SF6">
    <property type="entry name" value="RIBOFLAVIN KINASE"/>
    <property type="match status" value="1"/>
</dbReference>
<evidence type="ECO:0000259" key="15">
    <source>
        <dbReference type="SMART" id="SM00904"/>
    </source>
</evidence>
<reference evidence="16" key="2">
    <citation type="journal article" date="2023" name="Biology">
        <title>Prokaryotic Life Associated with Coal-Fire Gas Vents Revealed by Metagenomics.</title>
        <authorList>
            <person name="Kadnikov V.V."/>
            <person name="Mardanov A.V."/>
            <person name="Beletsky A.V."/>
            <person name="Karnachuk O.V."/>
            <person name="Ravin N.V."/>
        </authorList>
    </citation>
    <scope>NUCLEOTIDE SEQUENCE</scope>
    <source>
        <strain evidence="16">Bu02</strain>
    </source>
</reference>
<keyword evidence="7 14" id="KW-0547">Nucleotide-binding</keyword>
<dbReference type="AlphaFoldDB" id="A0AAT9LD71"/>
<keyword evidence="9 14" id="KW-0274">FAD</keyword>
<evidence type="ECO:0000256" key="9">
    <source>
        <dbReference type="ARBA" id="ARBA00022827"/>
    </source>
</evidence>
<keyword evidence="5 14" id="KW-0808">Transferase</keyword>
<keyword evidence="10 14" id="KW-0067">ATP-binding</keyword>
<gene>
    <name evidence="16" type="ORF">IMF26_02935</name>
</gene>
<dbReference type="NCBIfam" id="NF004162">
    <property type="entry name" value="PRK05627.1-5"/>
    <property type="match status" value="1"/>
</dbReference>
<dbReference type="InterPro" id="IPR023465">
    <property type="entry name" value="Riboflavin_kinase_dom_sf"/>
</dbReference>
<name>A0AAT9LD71_9FIRM</name>
<comment type="catalytic activity">
    <reaction evidence="13 14">
        <text>FMN + ATP + H(+) = FAD + diphosphate</text>
        <dbReference type="Rhea" id="RHEA:17237"/>
        <dbReference type="ChEBI" id="CHEBI:15378"/>
        <dbReference type="ChEBI" id="CHEBI:30616"/>
        <dbReference type="ChEBI" id="CHEBI:33019"/>
        <dbReference type="ChEBI" id="CHEBI:57692"/>
        <dbReference type="ChEBI" id="CHEBI:58210"/>
        <dbReference type="EC" id="2.7.7.2"/>
    </reaction>
</comment>
<dbReference type="NCBIfam" id="TIGR00083">
    <property type="entry name" value="ribF"/>
    <property type="match status" value="1"/>
</dbReference>
<evidence type="ECO:0000256" key="2">
    <source>
        <dbReference type="ARBA" id="ARBA00005201"/>
    </source>
</evidence>
<evidence type="ECO:0000256" key="10">
    <source>
        <dbReference type="ARBA" id="ARBA00022840"/>
    </source>
</evidence>
<evidence type="ECO:0000256" key="1">
    <source>
        <dbReference type="ARBA" id="ARBA00004726"/>
    </source>
</evidence>
<evidence type="ECO:0000256" key="14">
    <source>
        <dbReference type="PIRNR" id="PIRNR004491"/>
    </source>
</evidence>
<evidence type="ECO:0000256" key="7">
    <source>
        <dbReference type="ARBA" id="ARBA00022741"/>
    </source>
</evidence>
<dbReference type="SUPFAM" id="SSF82114">
    <property type="entry name" value="Riboflavin kinase-like"/>
    <property type="match status" value="1"/>
</dbReference>
<dbReference type="EMBL" id="CP062796">
    <property type="protein sequence ID" value="QUL99039.1"/>
    <property type="molecule type" value="Genomic_DNA"/>
</dbReference>
<dbReference type="Pfam" id="PF06574">
    <property type="entry name" value="FAD_syn"/>
    <property type="match status" value="1"/>
</dbReference>
<dbReference type="InterPro" id="IPR002606">
    <property type="entry name" value="Riboflavin_kinase_bac"/>
</dbReference>
<evidence type="ECO:0000256" key="6">
    <source>
        <dbReference type="ARBA" id="ARBA00022695"/>
    </source>
</evidence>
<dbReference type="GO" id="GO:0008531">
    <property type="term" value="F:riboflavin kinase activity"/>
    <property type="evidence" value="ECO:0007669"/>
    <property type="project" value="UniProtKB-UniRule"/>
</dbReference>
<keyword evidence="3 14" id="KW-0285">Flavoprotein</keyword>
<comment type="catalytic activity">
    <reaction evidence="12 14">
        <text>riboflavin + ATP = FMN + ADP + H(+)</text>
        <dbReference type="Rhea" id="RHEA:14357"/>
        <dbReference type="ChEBI" id="CHEBI:15378"/>
        <dbReference type="ChEBI" id="CHEBI:30616"/>
        <dbReference type="ChEBI" id="CHEBI:57986"/>
        <dbReference type="ChEBI" id="CHEBI:58210"/>
        <dbReference type="ChEBI" id="CHEBI:456216"/>
        <dbReference type="EC" id="2.7.1.26"/>
    </reaction>
</comment>
<organism evidence="16">
    <name type="scientific">Candidatus Fermentithermobacillus carboniphilus</name>
    <dbReference type="NCBI Taxonomy" id="3085328"/>
    <lineage>
        <taxon>Bacteria</taxon>
        <taxon>Bacillati</taxon>
        <taxon>Bacillota</taxon>
        <taxon>Candidatus Fermentithermobacillia</taxon>
        <taxon>Candidatus Fermentithermobacillales</taxon>
        <taxon>Candidatus Fermentithermobacillaceae</taxon>
        <taxon>Candidatus Fermentithermobacillus</taxon>
    </lineage>
</organism>
<dbReference type="EC" id="2.7.1.26" evidence="14"/>
<keyword evidence="4 14" id="KW-0288">FMN</keyword>
<dbReference type="Gene3D" id="2.40.30.30">
    <property type="entry name" value="Riboflavin kinase-like"/>
    <property type="match status" value="1"/>
</dbReference>
<evidence type="ECO:0000256" key="11">
    <source>
        <dbReference type="ARBA" id="ARBA00023268"/>
    </source>
</evidence>
<dbReference type="KEGG" id="fcz:IMF26_02935"/>
<dbReference type="InterPro" id="IPR014729">
    <property type="entry name" value="Rossmann-like_a/b/a_fold"/>
</dbReference>
<dbReference type="InterPro" id="IPR023468">
    <property type="entry name" value="Riboflavin_kinase"/>
</dbReference>
<dbReference type="PIRSF" id="PIRSF004491">
    <property type="entry name" value="FAD_Synth"/>
    <property type="match status" value="1"/>
</dbReference>
<comment type="pathway">
    <text evidence="1 14">Cofactor biosynthesis; FAD biosynthesis; FAD from FMN: step 1/1.</text>
</comment>
<dbReference type="GO" id="GO:0005524">
    <property type="term" value="F:ATP binding"/>
    <property type="evidence" value="ECO:0007669"/>
    <property type="project" value="UniProtKB-UniRule"/>
</dbReference>